<comment type="caution">
    <text evidence="7">The sequence shown here is derived from an EMBL/GenBank/DDBJ whole genome shotgun (WGS) entry which is preliminary data.</text>
</comment>
<dbReference type="InterPro" id="IPR029041">
    <property type="entry name" value="FAD-linked_oxidoreductase-like"/>
</dbReference>
<evidence type="ECO:0000256" key="2">
    <source>
        <dbReference type="ARBA" id="ARBA00012695"/>
    </source>
</evidence>
<dbReference type="GO" id="GO:0010133">
    <property type="term" value="P:L-proline catabolic process to L-glutamate"/>
    <property type="evidence" value="ECO:0007669"/>
    <property type="project" value="TreeGrafter"/>
</dbReference>
<dbReference type="InterPro" id="IPR002872">
    <property type="entry name" value="Proline_DH_dom"/>
</dbReference>
<keyword evidence="4 5" id="KW-0642">Proline metabolism</keyword>
<dbReference type="InterPro" id="IPR015659">
    <property type="entry name" value="Proline_oxidase"/>
</dbReference>
<dbReference type="EMBL" id="JAATIQ010000529">
    <property type="protein sequence ID" value="KAF4352334.1"/>
    <property type="molecule type" value="Genomic_DNA"/>
</dbReference>
<keyword evidence="5" id="KW-0274">FAD</keyword>
<dbReference type="PANTHER" id="PTHR13914:SF0">
    <property type="entry name" value="PROLINE DEHYDROGENASE 1, MITOCHONDRIAL"/>
    <property type="match status" value="1"/>
</dbReference>
<keyword evidence="3 5" id="KW-0560">Oxidoreductase</keyword>
<evidence type="ECO:0000256" key="4">
    <source>
        <dbReference type="ARBA" id="ARBA00023062"/>
    </source>
</evidence>
<dbReference type="GO" id="GO:0004657">
    <property type="term" value="F:proline dehydrogenase activity"/>
    <property type="evidence" value="ECO:0007669"/>
    <property type="project" value="UniProtKB-EC"/>
</dbReference>
<evidence type="ECO:0000256" key="1">
    <source>
        <dbReference type="ARBA" id="ARBA00005869"/>
    </source>
</evidence>
<feature type="domain" description="Proline dehydrogenase" evidence="6">
    <location>
        <begin position="139"/>
        <end position="474"/>
    </location>
</feature>
<comment type="similarity">
    <text evidence="1 5">Belongs to the proline oxidase family.</text>
</comment>
<keyword evidence="5" id="KW-0285">Flavoprotein</keyword>
<organism evidence="7 8">
    <name type="scientific">Cannabis sativa</name>
    <name type="common">Hemp</name>
    <name type="synonym">Marijuana</name>
    <dbReference type="NCBI Taxonomy" id="3483"/>
    <lineage>
        <taxon>Eukaryota</taxon>
        <taxon>Viridiplantae</taxon>
        <taxon>Streptophyta</taxon>
        <taxon>Embryophyta</taxon>
        <taxon>Tracheophyta</taxon>
        <taxon>Spermatophyta</taxon>
        <taxon>Magnoliopsida</taxon>
        <taxon>eudicotyledons</taxon>
        <taxon>Gunneridae</taxon>
        <taxon>Pentapetalae</taxon>
        <taxon>rosids</taxon>
        <taxon>fabids</taxon>
        <taxon>Rosales</taxon>
        <taxon>Cannabaceae</taxon>
        <taxon>Cannabis</taxon>
    </lineage>
</organism>
<proteinExistence type="inferred from homology"/>
<dbReference type="OrthoDB" id="5464at2759"/>
<name>A0A7J6E1R5_CANSA</name>
<evidence type="ECO:0000256" key="5">
    <source>
        <dbReference type="RuleBase" id="RU364054"/>
    </source>
</evidence>
<dbReference type="OMA" id="WMQDAAD"/>
<dbReference type="Gene3D" id="3.20.20.220">
    <property type="match status" value="1"/>
</dbReference>
<protein>
    <recommendedName>
        <fullName evidence="2 5">Proline dehydrogenase</fullName>
        <ecNumber evidence="2 5">1.5.5.2</ecNumber>
    </recommendedName>
</protein>
<evidence type="ECO:0000259" key="6">
    <source>
        <dbReference type="Pfam" id="PF01619"/>
    </source>
</evidence>
<evidence type="ECO:0000313" key="8">
    <source>
        <dbReference type="Proteomes" id="UP000583929"/>
    </source>
</evidence>
<comment type="catalytic activity">
    <reaction evidence="5">
        <text>L-proline + a quinone = (S)-1-pyrroline-5-carboxylate + a quinol + H(+)</text>
        <dbReference type="Rhea" id="RHEA:23784"/>
        <dbReference type="ChEBI" id="CHEBI:15378"/>
        <dbReference type="ChEBI" id="CHEBI:17388"/>
        <dbReference type="ChEBI" id="CHEBI:24646"/>
        <dbReference type="ChEBI" id="CHEBI:60039"/>
        <dbReference type="ChEBI" id="CHEBI:132124"/>
        <dbReference type="EC" id="1.5.5.2"/>
    </reaction>
</comment>
<accession>A0A803QKF9</accession>
<sequence>MASRVPRGNLLKSLRYFSRPLNSAASSSAFSAPGVPPLNFAEKSETSAVAVADEFQTGSPGVFDVYNTEKLFSSIPTTRLLRASANLHVAAIEPVVDLGMWVMKSKLMETELVKNIVMETIRHTFYEHFCAGEDTAAAGKTILKLREAGLRGMLVYALEYAADNESCDRNLDGFLQTVESTKSLPPSSASFIIVKITAICPMSVLERASDLLRWHHQDPSFELPWKLDSLPIFADNSPMYHTLKKPEPLTPEEERDLQLGYERLLKLCQSCAEANVPLSVDAEHTSVQPIIDYLTYAAAVEYNKNNSPIVYGTIQAYLKDAKDRLLLAANAAEDKGIQMGFKVVRGAYMSSETRIASSLGYESPIHNTIQDTHDCYNDCASFMLENIANGSGALVLASHNVESGRLAAVKAHDLGIGKVNHRLEFAQLYGMSESLSFGLRNAGFQVSKYMPFGPIDMVMPYLLRRAEENRGLLSASSLDRQLMRTELKRRLKAAIVGA</sequence>
<reference evidence="7 8" key="1">
    <citation type="journal article" date="2020" name="bioRxiv">
        <title>Sequence and annotation of 42 cannabis genomes reveals extensive copy number variation in cannabinoid synthesis and pathogen resistance genes.</title>
        <authorList>
            <person name="Mckernan K.J."/>
            <person name="Helbert Y."/>
            <person name="Kane L.T."/>
            <person name="Ebling H."/>
            <person name="Zhang L."/>
            <person name="Liu B."/>
            <person name="Eaton Z."/>
            <person name="Mclaughlin S."/>
            <person name="Kingan S."/>
            <person name="Baybayan P."/>
            <person name="Concepcion G."/>
            <person name="Jordan M."/>
            <person name="Riva A."/>
            <person name="Barbazuk W."/>
            <person name="Harkins T."/>
        </authorList>
    </citation>
    <scope>NUCLEOTIDE SEQUENCE [LARGE SCALE GENOMIC DNA]</scope>
    <source>
        <strain evidence="8">cv. Jamaican Lion 4</strain>
        <tissue evidence="7">Leaf</tissue>
    </source>
</reference>
<dbReference type="GO" id="GO:0071949">
    <property type="term" value="F:FAD binding"/>
    <property type="evidence" value="ECO:0007669"/>
    <property type="project" value="TreeGrafter"/>
</dbReference>
<gene>
    <name evidence="7" type="ORF">G4B88_000937</name>
</gene>
<dbReference type="Pfam" id="PF01619">
    <property type="entry name" value="Pro_dh"/>
    <property type="match status" value="1"/>
</dbReference>
<dbReference type="Proteomes" id="UP000583929">
    <property type="component" value="Unassembled WGS sequence"/>
</dbReference>
<comment type="cofactor">
    <cofactor evidence="5">
        <name>FAD</name>
        <dbReference type="ChEBI" id="CHEBI:57692"/>
    </cofactor>
</comment>
<dbReference type="SUPFAM" id="SSF51730">
    <property type="entry name" value="FAD-linked oxidoreductase"/>
    <property type="match status" value="1"/>
</dbReference>
<accession>A0A7J6E1R5</accession>
<dbReference type="EC" id="1.5.5.2" evidence="2 5"/>
<evidence type="ECO:0000313" key="7">
    <source>
        <dbReference type="EMBL" id="KAF4352334.1"/>
    </source>
</evidence>
<evidence type="ECO:0000256" key="3">
    <source>
        <dbReference type="ARBA" id="ARBA00023002"/>
    </source>
</evidence>
<dbReference type="AlphaFoldDB" id="A0A7J6E1R5"/>
<keyword evidence="8" id="KW-1185">Reference proteome</keyword>
<dbReference type="GO" id="GO:0005739">
    <property type="term" value="C:mitochondrion"/>
    <property type="evidence" value="ECO:0007669"/>
    <property type="project" value="TreeGrafter"/>
</dbReference>
<dbReference type="PANTHER" id="PTHR13914">
    <property type="entry name" value="PROLINE OXIDASE"/>
    <property type="match status" value="1"/>
</dbReference>
<comment type="function">
    <text evidence="5">Converts proline to delta-1-pyrroline-5-carboxylate.</text>
</comment>